<dbReference type="PRINTS" id="PR00038">
    <property type="entry name" value="HTHLUXR"/>
</dbReference>
<dbReference type="PANTHER" id="PTHR43214:SF43">
    <property type="entry name" value="TWO-COMPONENT RESPONSE REGULATOR"/>
    <property type="match status" value="1"/>
</dbReference>
<evidence type="ECO:0000256" key="2">
    <source>
        <dbReference type="ARBA" id="ARBA00023125"/>
    </source>
</evidence>
<keyword evidence="2" id="KW-0238">DNA-binding</keyword>
<organism evidence="6 7">
    <name type="scientific">Bifidobacterium erythrocebi</name>
    <dbReference type="NCBI Taxonomy" id="2675325"/>
    <lineage>
        <taxon>Bacteria</taxon>
        <taxon>Bacillati</taxon>
        <taxon>Actinomycetota</taxon>
        <taxon>Actinomycetes</taxon>
        <taxon>Bifidobacteriales</taxon>
        <taxon>Bifidobacteriaceae</taxon>
        <taxon>Bifidobacterium</taxon>
    </lineage>
</organism>
<dbReference type="PANTHER" id="PTHR43214">
    <property type="entry name" value="TWO-COMPONENT RESPONSE REGULATOR"/>
    <property type="match status" value="1"/>
</dbReference>
<evidence type="ECO:0000259" key="4">
    <source>
        <dbReference type="PROSITE" id="PS50043"/>
    </source>
</evidence>
<dbReference type="Proteomes" id="UP000529710">
    <property type="component" value="Unassembled WGS sequence"/>
</dbReference>
<comment type="caution">
    <text evidence="6">The sequence shown here is derived from an EMBL/GenBank/DDBJ whole genome shotgun (WGS) entry which is preliminary data.</text>
</comment>
<dbReference type="EMBL" id="JAAIIF010000013">
    <property type="protein sequence ID" value="NMM96686.1"/>
    <property type="molecule type" value="Genomic_DNA"/>
</dbReference>
<name>A0A7Y0EWL7_9BIFI</name>
<dbReference type="InterPro" id="IPR036388">
    <property type="entry name" value="WH-like_DNA-bd_sf"/>
</dbReference>
<evidence type="ECO:0000259" key="5">
    <source>
        <dbReference type="PROSITE" id="PS50110"/>
    </source>
</evidence>
<keyword evidence="7" id="KW-1185">Reference proteome</keyword>
<dbReference type="GO" id="GO:0000160">
    <property type="term" value="P:phosphorelay signal transduction system"/>
    <property type="evidence" value="ECO:0007669"/>
    <property type="project" value="InterPro"/>
</dbReference>
<reference evidence="6 7" key="1">
    <citation type="submission" date="2020-02" db="EMBL/GenBank/DDBJ databases">
        <title>Characterization of phylogenetic diversity of novel bifidobacterial species isolated in Czech ZOOs.</title>
        <authorList>
            <person name="Lugli G.A."/>
            <person name="Vera N.B."/>
            <person name="Ventura M."/>
        </authorList>
    </citation>
    <scope>NUCLEOTIDE SEQUENCE [LARGE SCALE GENOMIC DNA]</scope>
    <source>
        <strain evidence="6 7">DSM 109960</strain>
    </source>
</reference>
<dbReference type="GO" id="GO:0003677">
    <property type="term" value="F:DNA binding"/>
    <property type="evidence" value="ECO:0007669"/>
    <property type="project" value="UniProtKB-KW"/>
</dbReference>
<dbReference type="SMART" id="SM00448">
    <property type="entry name" value="REC"/>
    <property type="match status" value="1"/>
</dbReference>
<keyword evidence="1 3" id="KW-0597">Phosphoprotein</keyword>
<dbReference type="CDD" id="cd17535">
    <property type="entry name" value="REC_NarL-like"/>
    <property type="match status" value="1"/>
</dbReference>
<evidence type="ECO:0000256" key="3">
    <source>
        <dbReference type="PROSITE-ProRule" id="PRU00169"/>
    </source>
</evidence>
<dbReference type="CDD" id="cd06170">
    <property type="entry name" value="LuxR_C_like"/>
    <property type="match status" value="1"/>
</dbReference>
<dbReference type="PROSITE" id="PS50110">
    <property type="entry name" value="RESPONSE_REGULATORY"/>
    <property type="match status" value="1"/>
</dbReference>
<dbReference type="PROSITE" id="PS50043">
    <property type="entry name" value="HTH_LUXR_2"/>
    <property type="match status" value="1"/>
</dbReference>
<dbReference type="Pfam" id="PF00072">
    <property type="entry name" value="Response_reg"/>
    <property type="match status" value="1"/>
</dbReference>
<evidence type="ECO:0000313" key="7">
    <source>
        <dbReference type="Proteomes" id="UP000529710"/>
    </source>
</evidence>
<feature type="modified residue" description="4-aspartylphosphate" evidence="3">
    <location>
        <position position="78"/>
    </location>
</feature>
<dbReference type="InterPro" id="IPR001789">
    <property type="entry name" value="Sig_transdc_resp-reg_receiver"/>
</dbReference>
<dbReference type="Gene3D" id="1.10.10.10">
    <property type="entry name" value="Winged helix-like DNA-binding domain superfamily/Winged helix DNA-binding domain"/>
    <property type="match status" value="1"/>
</dbReference>
<evidence type="ECO:0000313" key="6">
    <source>
        <dbReference type="EMBL" id="NMM96686.1"/>
    </source>
</evidence>
<dbReference type="InterPro" id="IPR011006">
    <property type="entry name" value="CheY-like_superfamily"/>
</dbReference>
<dbReference type="SUPFAM" id="SSF52172">
    <property type="entry name" value="CheY-like"/>
    <property type="match status" value="1"/>
</dbReference>
<feature type="domain" description="HTH luxR-type" evidence="4">
    <location>
        <begin position="175"/>
        <end position="240"/>
    </location>
</feature>
<dbReference type="InterPro" id="IPR039420">
    <property type="entry name" value="WalR-like"/>
</dbReference>
<dbReference type="Pfam" id="PF00196">
    <property type="entry name" value="GerE"/>
    <property type="match status" value="1"/>
</dbReference>
<gene>
    <name evidence="6" type="ORF">G1C98_1422</name>
</gene>
<dbReference type="GO" id="GO:0006355">
    <property type="term" value="P:regulation of DNA-templated transcription"/>
    <property type="evidence" value="ECO:0007669"/>
    <property type="project" value="InterPro"/>
</dbReference>
<dbReference type="PROSITE" id="PS00622">
    <property type="entry name" value="HTH_LUXR_1"/>
    <property type="match status" value="1"/>
</dbReference>
<feature type="domain" description="Response regulatory" evidence="5">
    <location>
        <begin position="24"/>
        <end position="143"/>
    </location>
</feature>
<dbReference type="AlphaFoldDB" id="A0A7Y0EWL7"/>
<protein>
    <submittedName>
        <fullName evidence="6">Response regulator of two-component system</fullName>
    </submittedName>
</protein>
<dbReference type="SUPFAM" id="SSF46894">
    <property type="entry name" value="C-terminal effector domain of the bipartite response regulators"/>
    <property type="match status" value="1"/>
</dbReference>
<sequence>MDVVCRYSAGRSMMEYMSEHPTMRIGIVDNDELTLAALSAYLEHRFGSGSVVWRCVLGSKAVRLCRDEQTRPDVLVLDMSLSDMDGVAVCRSIRSESENLPVLAITSFPLHRFAAQIADAGGQGIVAKRNLRNIGMAVEQVAAGLTYMPSELSDSMPGLRFETADKAYARLSRAAERKPVALSEREEAIMRGYAGGLTTQQVGERLGLSENTVKTHTKRAMAKLNARTRSQAIAIWLTEKWGHPET</sequence>
<evidence type="ECO:0000256" key="1">
    <source>
        <dbReference type="ARBA" id="ARBA00022553"/>
    </source>
</evidence>
<dbReference type="InterPro" id="IPR058245">
    <property type="entry name" value="NreC/VraR/RcsB-like_REC"/>
</dbReference>
<proteinExistence type="predicted"/>
<dbReference type="InterPro" id="IPR016032">
    <property type="entry name" value="Sig_transdc_resp-reg_C-effctor"/>
</dbReference>
<accession>A0A7Y0EWL7</accession>
<dbReference type="Gene3D" id="3.40.50.2300">
    <property type="match status" value="1"/>
</dbReference>
<dbReference type="SMART" id="SM00421">
    <property type="entry name" value="HTH_LUXR"/>
    <property type="match status" value="1"/>
</dbReference>
<dbReference type="InterPro" id="IPR000792">
    <property type="entry name" value="Tscrpt_reg_LuxR_C"/>
</dbReference>